<evidence type="ECO:0000256" key="2">
    <source>
        <dbReference type="ARBA" id="ARBA00022475"/>
    </source>
</evidence>
<evidence type="ECO:0000256" key="1">
    <source>
        <dbReference type="ARBA" id="ARBA00004651"/>
    </source>
</evidence>
<dbReference type="InterPro" id="IPR019108">
    <property type="entry name" value="Caa3_assmbl_CtaG-rel"/>
</dbReference>
<feature type="transmembrane region" description="Helical" evidence="6">
    <location>
        <begin position="157"/>
        <end position="181"/>
    </location>
</feature>
<feature type="transmembrane region" description="Helical" evidence="6">
    <location>
        <begin position="122"/>
        <end position="145"/>
    </location>
</feature>
<keyword evidence="8" id="KW-1185">Reference proteome</keyword>
<dbReference type="EMBL" id="NHRJ02000013">
    <property type="protein sequence ID" value="PZE19816.1"/>
    <property type="molecule type" value="Genomic_DNA"/>
</dbReference>
<keyword evidence="4 6" id="KW-1133">Transmembrane helix</keyword>
<accession>A0A2W1NQ18</accession>
<feature type="transmembrane region" description="Helical" evidence="6">
    <location>
        <begin position="193"/>
        <end position="218"/>
    </location>
</feature>
<feature type="transmembrane region" description="Helical" evidence="6">
    <location>
        <begin position="57"/>
        <end position="79"/>
    </location>
</feature>
<proteinExistence type="predicted"/>
<dbReference type="OrthoDB" id="128422at2"/>
<dbReference type="Pfam" id="PF09678">
    <property type="entry name" value="Caa3_CtaG"/>
    <property type="match status" value="1"/>
</dbReference>
<organism evidence="7 8">
    <name type="scientific">Paenibacillus xerothermodurans</name>
    <dbReference type="NCBI Taxonomy" id="1977292"/>
    <lineage>
        <taxon>Bacteria</taxon>
        <taxon>Bacillati</taxon>
        <taxon>Bacillota</taxon>
        <taxon>Bacilli</taxon>
        <taxon>Bacillales</taxon>
        <taxon>Paenibacillaceae</taxon>
        <taxon>Paenibacillus</taxon>
    </lineage>
</organism>
<name>A0A2W1NQ18_PAEXE</name>
<keyword evidence="2" id="KW-1003">Cell membrane</keyword>
<evidence type="ECO:0000256" key="4">
    <source>
        <dbReference type="ARBA" id="ARBA00022989"/>
    </source>
</evidence>
<evidence type="ECO:0000256" key="6">
    <source>
        <dbReference type="SAM" id="Phobius"/>
    </source>
</evidence>
<sequence>MGHLGDTAVGVGGNFATLWSPALALILIVMGWLYGLTVHRWRHQFTDSSPVGAREQFYFYSGLLLFYVAEGSPLSYYAHHYSFSAHMLQQSISYLIVPPLLLLGTPGWLLRSLFQHAAMQRLINVAASPLVALFVFNFIFSFYHIPMVMDTLMTHPLLHFMYNIIFLLAAFQMWFPVFCPLPEYNKISDLRKMGYIFINGILLTPACALIIFAGKPLYDSYANVPESYLLLTLVNDQQLGGVIMKIVQEIVYGIALGYVFFRWYRRERQRDEEEELAHSIHGYSASQVDIHRI</sequence>
<dbReference type="AlphaFoldDB" id="A0A2W1NQ18"/>
<comment type="subcellular location">
    <subcellularLocation>
        <location evidence="1">Cell membrane</location>
        <topology evidence="1">Multi-pass membrane protein</topology>
    </subcellularLocation>
</comment>
<feature type="transmembrane region" description="Helical" evidence="6">
    <location>
        <begin position="238"/>
        <end position="261"/>
    </location>
</feature>
<reference evidence="7" key="1">
    <citation type="submission" date="2018-06" db="EMBL/GenBank/DDBJ databases">
        <title>Paenibacillus xerothermodurans sp. nov. an extremely dry heat resistant spore forming bacterium isolated from the soil of Cape Canaveral, Florida.</title>
        <authorList>
            <person name="Seuylemezian A."/>
            <person name="Kaur N."/>
            <person name="Patil P."/>
            <person name="Patil P."/>
            <person name="Mayilraj S."/>
            <person name="Vaishampayan P."/>
        </authorList>
    </citation>
    <scope>NUCLEOTIDE SEQUENCE [LARGE SCALE GENOMIC DNA]</scope>
    <source>
        <strain evidence="7">ATCC 27380</strain>
    </source>
</reference>
<evidence type="ECO:0000313" key="7">
    <source>
        <dbReference type="EMBL" id="PZE19816.1"/>
    </source>
</evidence>
<protein>
    <submittedName>
        <fullName evidence="7">Cytochrome C oxidase assembly protein</fullName>
    </submittedName>
</protein>
<gene>
    <name evidence="7" type="ORF">CBW46_016595</name>
</gene>
<feature type="transmembrane region" description="Helical" evidence="6">
    <location>
        <begin position="91"/>
        <end position="110"/>
    </location>
</feature>
<comment type="caution">
    <text evidence="7">The sequence shown here is derived from an EMBL/GenBank/DDBJ whole genome shotgun (WGS) entry which is preliminary data.</text>
</comment>
<evidence type="ECO:0000313" key="8">
    <source>
        <dbReference type="Proteomes" id="UP000214746"/>
    </source>
</evidence>
<keyword evidence="3 6" id="KW-0812">Transmembrane</keyword>
<dbReference type="Proteomes" id="UP000214746">
    <property type="component" value="Unassembled WGS sequence"/>
</dbReference>
<keyword evidence="5 6" id="KW-0472">Membrane</keyword>
<feature type="transmembrane region" description="Helical" evidence="6">
    <location>
        <begin position="18"/>
        <end position="36"/>
    </location>
</feature>
<evidence type="ECO:0000256" key="5">
    <source>
        <dbReference type="ARBA" id="ARBA00023136"/>
    </source>
</evidence>
<dbReference type="GO" id="GO:0005886">
    <property type="term" value="C:plasma membrane"/>
    <property type="evidence" value="ECO:0007669"/>
    <property type="project" value="UniProtKB-SubCell"/>
</dbReference>
<evidence type="ECO:0000256" key="3">
    <source>
        <dbReference type="ARBA" id="ARBA00022692"/>
    </source>
</evidence>